<evidence type="ECO:0000313" key="1">
    <source>
        <dbReference type="EMBL" id="QOV22290.1"/>
    </source>
</evidence>
<proteinExistence type="predicted"/>
<evidence type="ECO:0000313" key="2">
    <source>
        <dbReference type="Proteomes" id="UP000593846"/>
    </source>
</evidence>
<keyword evidence="2" id="KW-1185">Reference proteome</keyword>
<sequence>MVSKHRVPEIPGGVEVLGITFQAFIDPSTNQAVFSQRGVSRGLKIARSTLAGILNSKEFKALHSKDFEWPTLLTTASSRPISVITQSDLSCLVKLLSDKKDAGGNIKYPVPKSMQDAGFPIILQQSVDHALGCQRSLGEYLEAGATLRQKLEYKISYHAMKNSTFSGGHGVKGLCRINKQVSTLAVPNAQKRRFQDKGWRKKCSAEETVKITIGNTIHQKAVEASTKNTLDRNLGIASQRTSEIYELLDAPF</sequence>
<gene>
    <name evidence="1" type="ORF">IM676_16660</name>
</gene>
<dbReference type="Proteomes" id="UP000593846">
    <property type="component" value="Chromosome"/>
</dbReference>
<dbReference type="EMBL" id="CP063311">
    <property type="protein sequence ID" value="QOV22290.1"/>
    <property type="molecule type" value="Genomic_DNA"/>
</dbReference>
<protein>
    <submittedName>
        <fullName evidence="1">Uncharacterized protein</fullName>
    </submittedName>
</protein>
<reference evidence="2" key="1">
    <citation type="submission" date="2020-10" db="EMBL/GenBank/DDBJ databases">
        <title>Genome-based taxonomic classification of the species Anabaenopsis elenkinii.</title>
        <authorList>
            <person name="Delbaje E."/>
            <person name="Andreote A.P.D."/>
            <person name="Pellegrinetti T.A."/>
            <person name="Cruz R.B."/>
            <person name="Branco L.H.Z."/>
            <person name="Fiore M.F."/>
        </authorList>
    </citation>
    <scope>NUCLEOTIDE SEQUENCE [LARGE SCALE GENOMIC DNA]</scope>
    <source>
        <strain evidence="2">CCIBt3563</strain>
    </source>
</reference>
<accession>A0A7S6TZ40</accession>
<dbReference type="RefSeq" id="WP_200987922.1">
    <property type="nucleotide sequence ID" value="NZ_CP063311.1"/>
</dbReference>
<dbReference type="AlphaFoldDB" id="A0A7S6TZ40"/>
<dbReference type="KEGG" id="aee:IM676_16660"/>
<organism evidence="1 2">
    <name type="scientific">Anabaenopsis elenkinii CCIBt3563</name>
    <dbReference type="NCBI Taxonomy" id="2779889"/>
    <lineage>
        <taxon>Bacteria</taxon>
        <taxon>Bacillati</taxon>
        <taxon>Cyanobacteriota</taxon>
        <taxon>Cyanophyceae</taxon>
        <taxon>Nostocales</taxon>
        <taxon>Nodulariaceae</taxon>
        <taxon>Anabaenopsis</taxon>
    </lineage>
</organism>
<name>A0A7S6TZ40_9CYAN</name>